<dbReference type="InterPro" id="IPR052604">
    <property type="entry name" value="Mito_Tim_assembly_helper"/>
</dbReference>
<evidence type="ECO:0000256" key="1">
    <source>
        <dbReference type="ARBA" id="ARBA00022723"/>
    </source>
</evidence>
<dbReference type="Proteomes" id="UP001202922">
    <property type="component" value="Unassembled WGS sequence"/>
</dbReference>
<dbReference type="InterPro" id="IPR008913">
    <property type="entry name" value="Znf_CHY"/>
</dbReference>
<dbReference type="RefSeq" id="WP_241053655.1">
    <property type="nucleotide sequence ID" value="NZ_JAKZBV010000001.1"/>
</dbReference>
<keyword evidence="6" id="KW-1185">Reference proteome</keyword>
<gene>
    <name evidence="5" type="ORF">L0M17_09135</name>
</gene>
<dbReference type="InterPro" id="IPR037274">
    <property type="entry name" value="Znf_CHY_sf"/>
</dbReference>
<name>A0ABS9U0C5_9MICC</name>
<reference evidence="5 6" key="1">
    <citation type="submission" date="2022-03" db="EMBL/GenBank/DDBJ databases">
        <title>Sinomonas sp. isolated from a soil.</title>
        <authorList>
            <person name="Han J."/>
            <person name="Kim D.-U."/>
        </authorList>
    </citation>
    <scope>NUCLEOTIDE SEQUENCE [LARGE SCALE GENOMIC DNA]</scope>
    <source>
        <strain evidence="5 6">5-5</strain>
    </source>
</reference>
<dbReference type="InterPro" id="IPR016694">
    <property type="entry name" value="UCP017292"/>
</dbReference>
<keyword evidence="2" id="KW-0863">Zinc-finger</keyword>
<evidence type="ECO:0000313" key="6">
    <source>
        <dbReference type="Proteomes" id="UP001202922"/>
    </source>
</evidence>
<evidence type="ECO:0000256" key="2">
    <source>
        <dbReference type="ARBA" id="ARBA00022771"/>
    </source>
</evidence>
<evidence type="ECO:0000259" key="4">
    <source>
        <dbReference type="PROSITE" id="PS51266"/>
    </source>
</evidence>
<dbReference type="PROSITE" id="PS51266">
    <property type="entry name" value="ZF_CHY"/>
    <property type="match status" value="1"/>
</dbReference>
<protein>
    <submittedName>
        <fullName evidence="5">CHY zinc finger protein</fullName>
    </submittedName>
</protein>
<dbReference type="PIRSF" id="PIRSF017292">
    <property type="entry name" value="UCP017292_Znf_CHY"/>
    <property type="match status" value="1"/>
</dbReference>
<sequence length="108" mass="12274">MSASTRIFGSTVDDETRCIHYRTAKDVIAIKFKCCLRYYPCHLCHGEDADHETQTWPRNQWAELAVLCGVCKSEMAVQAYLATTSCPNCGVPLNERCAAHRHLYFDTK</sequence>
<organism evidence="5 6">
    <name type="scientific">Sinomonas terrae</name>
    <dbReference type="NCBI Taxonomy" id="2908838"/>
    <lineage>
        <taxon>Bacteria</taxon>
        <taxon>Bacillati</taxon>
        <taxon>Actinomycetota</taxon>
        <taxon>Actinomycetes</taxon>
        <taxon>Micrococcales</taxon>
        <taxon>Micrococcaceae</taxon>
        <taxon>Sinomonas</taxon>
    </lineage>
</organism>
<accession>A0ABS9U0C5</accession>
<dbReference type="PANTHER" id="PTHR28082">
    <property type="entry name" value="ZINC FINGER PROTEIN"/>
    <property type="match status" value="1"/>
</dbReference>
<feature type="domain" description="CHY-type" evidence="4">
    <location>
        <begin position="11"/>
        <end position="91"/>
    </location>
</feature>
<dbReference type="SUPFAM" id="SSF161219">
    <property type="entry name" value="CHY zinc finger-like"/>
    <property type="match status" value="1"/>
</dbReference>
<comment type="caution">
    <text evidence="5">The sequence shown here is derived from an EMBL/GenBank/DDBJ whole genome shotgun (WGS) entry which is preliminary data.</text>
</comment>
<keyword evidence="3" id="KW-0862">Zinc</keyword>
<evidence type="ECO:0000313" key="5">
    <source>
        <dbReference type="EMBL" id="MCH6470137.1"/>
    </source>
</evidence>
<dbReference type="Pfam" id="PF05495">
    <property type="entry name" value="zf-CHY"/>
    <property type="match status" value="1"/>
</dbReference>
<dbReference type="EMBL" id="JAKZBV010000001">
    <property type="protein sequence ID" value="MCH6470137.1"/>
    <property type="molecule type" value="Genomic_DNA"/>
</dbReference>
<proteinExistence type="predicted"/>
<dbReference type="PANTHER" id="PTHR28082:SF1">
    <property type="entry name" value="HELPER OF TIM PROTEIN 13"/>
    <property type="match status" value="1"/>
</dbReference>
<keyword evidence="1" id="KW-0479">Metal-binding</keyword>
<evidence type="ECO:0000256" key="3">
    <source>
        <dbReference type="ARBA" id="ARBA00022833"/>
    </source>
</evidence>